<name>A0AAV3Z9C9_9GAST</name>
<dbReference type="EMBL" id="BLXT01002217">
    <property type="protein sequence ID" value="GFN92134.1"/>
    <property type="molecule type" value="Genomic_DNA"/>
</dbReference>
<evidence type="ECO:0000256" key="1">
    <source>
        <dbReference type="SAM" id="MobiDB-lite"/>
    </source>
</evidence>
<protein>
    <submittedName>
        <fullName evidence="2">Uncharacterized protein</fullName>
    </submittedName>
</protein>
<dbReference type="AlphaFoldDB" id="A0AAV3Z9C9"/>
<keyword evidence="3" id="KW-1185">Reference proteome</keyword>
<evidence type="ECO:0000313" key="2">
    <source>
        <dbReference type="EMBL" id="GFN92134.1"/>
    </source>
</evidence>
<dbReference type="Proteomes" id="UP000735302">
    <property type="component" value="Unassembled WGS sequence"/>
</dbReference>
<evidence type="ECO:0000313" key="3">
    <source>
        <dbReference type="Proteomes" id="UP000735302"/>
    </source>
</evidence>
<feature type="region of interest" description="Disordered" evidence="1">
    <location>
        <begin position="28"/>
        <end position="68"/>
    </location>
</feature>
<proteinExistence type="predicted"/>
<organism evidence="2 3">
    <name type="scientific">Plakobranchus ocellatus</name>
    <dbReference type="NCBI Taxonomy" id="259542"/>
    <lineage>
        <taxon>Eukaryota</taxon>
        <taxon>Metazoa</taxon>
        <taxon>Spiralia</taxon>
        <taxon>Lophotrochozoa</taxon>
        <taxon>Mollusca</taxon>
        <taxon>Gastropoda</taxon>
        <taxon>Heterobranchia</taxon>
        <taxon>Euthyneura</taxon>
        <taxon>Panpulmonata</taxon>
        <taxon>Sacoglossa</taxon>
        <taxon>Placobranchoidea</taxon>
        <taxon>Plakobranchidae</taxon>
        <taxon>Plakobranchus</taxon>
    </lineage>
</organism>
<sequence>MVPPQAFEATVANSLPVATEDLDIQVDNAASDAAASPEEDTPSALSVQLPPTEERVQSTIPVVNKLRL</sequence>
<reference evidence="2 3" key="1">
    <citation type="journal article" date="2021" name="Elife">
        <title>Chloroplast acquisition without the gene transfer in kleptoplastic sea slugs, Plakobranchus ocellatus.</title>
        <authorList>
            <person name="Maeda T."/>
            <person name="Takahashi S."/>
            <person name="Yoshida T."/>
            <person name="Shimamura S."/>
            <person name="Takaki Y."/>
            <person name="Nagai Y."/>
            <person name="Toyoda A."/>
            <person name="Suzuki Y."/>
            <person name="Arimoto A."/>
            <person name="Ishii H."/>
            <person name="Satoh N."/>
            <person name="Nishiyama T."/>
            <person name="Hasebe M."/>
            <person name="Maruyama T."/>
            <person name="Minagawa J."/>
            <person name="Obokata J."/>
            <person name="Shigenobu S."/>
        </authorList>
    </citation>
    <scope>NUCLEOTIDE SEQUENCE [LARGE SCALE GENOMIC DNA]</scope>
</reference>
<gene>
    <name evidence="2" type="ORF">PoB_001864000</name>
</gene>
<accession>A0AAV3Z9C9</accession>
<comment type="caution">
    <text evidence="2">The sequence shown here is derived from an EMBL/GenBank/DDBJ whole genome shotgun (WGS) entry which is preliminary data.</text>
</comment>